<keyword evidence="18" id="KW-0458">Lysosome</keyword>
<dbReference type="HOGENOM" id="CLU_033697_1_1_0"/>
<protein>
    <recommendedName>
        <fullName evidence="5">Carboxypeptidase Q</fullName>
    </recommendedName>
    <alternativeName>
        <fullName evidence="20">Plasma glutamate carboxypeptidase</fullName>
    </alternativeName>
</protein>
<evidence type="ECO:0000256" key="8">
    <source>
        <dbReference type="ARBA" id="ARBA00022670"/>
    </source>
</evidence>
<dbReference type="GO" id="GO:0006508">
    <property type="term" value="P:proteolysis"/>
    <property type="evidence" value="ECO:0007669"/>
    <property type="project" value="UniProtKB-KW"/>
</dbReference>
<proteinExistence type="predicted"/>
<dbReference type="EMBL" id="CP007139">
    <property type="protein sequence ID" value="AIE86524.1"/>
    <property type="molecule type" value="Genomic_DNA"/>
</dbReference>
<evidence type="ECO:0000256" key="14">
    <source>
        <dbReference type="ARBA" id="ARBA00023034"/>
    </source>
</evidence>
<dbReference type="PANTHER" id="PTHR12053:SF3">
    <property type="entry name" value="CARBOXYPEPTIDASE Q"/>
    <property type="match status" value="1"/>
</dbReference>
<evidence type="ECO:0000256" key="19">
    <source>
        <dbReference type="ARBA" id="ARBA00025833"/>
    </source>
</evidence>
<dbReference type="AlphaFoldDB" id="A0A068NXZ1"/>
<evidence type="ECO:0000256" key="18">
    <source>
        <dbReference type="ARBA" id="ARBA00023228"/>
    </source>
</evidence>
<evidence type="ECO:0000313" key="23">
    <source>
        <dbReference type="Proteomes" id="UP000027982"/>
    </source>
</evidence>
<dbReference type="KEGG" id="fgi:OP10G_3156"/>
<evidence type="ECO:0000256" key="13">
    <source>
        <dbReference type="ARBA" id="ARBA00022833"/>
    </source>
</evidence>
<evidence type="ECO:0000256" key="17">
    <source>
        <dbReference type="ARBA" id="ARBA00023180"/>
    </source>
</evidence>
<evidence type="ECO:0000256" key="20">
    <source>
        <dbReference type="ARBA" id="ARBA00033328"/>
    </source>
</evidence>
<gene>
    <name evidence="22" type="ORF">OP10G_3156</name>
</gene>
<dbReference type="GO" id="GO:0005764">
    <property type="term" value="C:lysosome"/>
    <property type="evidence" value="ECO:0007669"/>
    <property type="project" value="UniProtKB-SubCell"/>
</dbReference>
<evidence type="ECO:0000256" key="4">
    <source>
        <dbReference type="ARBA" id="ARBA00004613"/>
    </source>
</evidence>
<evidence type="ECO:0000256" key="12">
    <source>
        <dbReference type="ARBA" id="ARBA00022824"/>
    </source>
</evidence>
<keyword evidence="11" id="KW-0378">Hydrolase</keyword>
<evidence type="ECO:0000256" key="15">
    <source>
        <dbReference type="ARBA" id="ARBA00023049"/>
    </source>
</evidence>
<keyword evidence="9" id="KW-0479">Metal-binding</keyword>
<evidence type="ECO:0000256" key="3">
    <source>
        <dbReference type="ARBA" id="ARBA00004555"/>
    </source>
</evidence>
<dbReference type="Pfam" id="PF04389">
    <property type="entry name" value="Peptidase_M28"/>
    <property type="match status" value="1"/>
</dbReference>
<evidence type="ECO:0000256" key="9">
    <source>
        <dbReference type="ARBA" id="ARBA00022723"/>
    </source>
</evidence>
<evidence type="ECO:0000256" key="6">
    <source>
        <dbReference type="ARBA" id="ARBA00022525"/>
    </source>
</evidence>
<dbReference type="SUPFAM" id="SSF53187">
    <property type="entry name" value="Zn-dependent exopeptidases"/>
    <property type="match status" value="1"/>
</dbReference>
<keyword evidence="7 22" id="KW-0121">Carboxypeptidase</keyword>
<dbReference type="Gene3D" id="3.50.30.30">
    <property type="match status" value="1"/>
</dbReference>
<organism evidence="22 23">
    <name type="scientific">Fimbriimonas ginsengisoli Gsoil 348</name>
    <dbReference type="NCBI Taxonomy" id="661478"/>
    <lineage>
        <taxon>Bacteria</taxon>
        <taxon>Bacillati</taxon>
        <taxon>Armatimonadota</taxon>
        <taxon>Fimbriimonadia</taxon>
        <taxon>Fimbriimonadales</taxon>
        <taxon>Fimbriimonadaceae</taxon>
        <taxon>Fimbriimonas</taxon>
    </lineage>
</organism>
<evidence type="ECO:0000256" key="11">
    <source>
        <dbReference type="ARBA" id="ARBA00022801"/>
    </source>
</evidence>
<keyword evidence="13" id="KW-0862">Zinc</keyword>
<keyword evidence="12" id="KW-0256">Endoplasmic reticulum</keyword>
<dbReference type="eggNOG" id="COG2234">
    <property type="taxonomic scope" value="Bacteria"/>
</dbReference>
<reference evidence="22 23" key="1">
    <citation type="journal article" date="2014" name="PLoS ONE">
        <title>The first complete genome sequence of the class fimbriimonadia in the phylum armatimonadetes.</title>
        <authorList>
            <person name="Hu Z.Y."/>
            <person name="Wang Y.Z."/>
            <person name="Im W.T."/>
            <person name="Wang S.Y."/>
            <person name="Zhao G.P."/>
            <person name="Zheng H.J."/>
            <person name="Quan Z.X."/>
        </authorList>
    </citation>
    <scope>NUCLEOTIDE SEQUENCE [LARGE SCALE GENOMIC DNA]</scope>
    <source>
        <strain evidence="22">Gsoil 348</strain>
    </source>
</reference>
<evidence type="ECO:0000256" key="16">
    <source>
        <dbReference type="ARBA" id="ARBA00023145"/>
    </source>
</evidence>
<keyword evidence="6" id="KW-0964">Secreted</keyword>
<dbReference type="InterPro" id="IPR039866">
    <property type="entry name" value="CPQ"/>
</dbReference>
<keyword evidence="10" id="KW-0732">Signal</keyword>
<dbReference type="PANTHER" id="PTHR12053">
    <property type="entry name" value="PROTEASE FAMILY M28 PLASMA GLUTAMATE CARBOXYPEPTIDASE-RELATED"/>
    <property type="match status" value="1"/>
</dbReference>
<dbReference type="GO" id="GO:0004180">
    <property type="term" value="F:carboxypeptidase activity"/>
    <property type="evidence" value="ECO:0007669"/>
    <property type="project" value="UniProtKB-KW"/>
</dbReference>
<evidence type="ECO:0000256" key="10">
    <source>
        <dbReference type="ARBA" id="ARBA00022729"/>
    </source>
</evidence>
<evidence type="ECO:0000256" key="5">
    <source>
        <dbReference type="ARBA" id="ARBA00014116"/>
    </source>
</evidence>
<dbReference type="GO" id="GO:0046872">
    <property type="term" value="F:metal ion binding"/>
    <property type="evidence" value="ECO:0007669"/>
    <property type="project" value="UniProtKB-KW"/>
</dbReference>
<evidence type="ECO:0000313" key="22">
    <source>
        <dbReference type="EMBL" id="AIE86524.1"/>
    </source>
</evidence>
<dbReference type="STRING" id="661478.OP10G_3156"/>
<keyword evidence="15" id="KW-0482">Metalloprotease</keyword>
<evidence type="ECO:0000256" key="1">
    <source>
        <dbReference type="ARBA" id="ARBA00004240"/>
    </source>
</evidence>
<dbReference type="Proteomes" id="UP000027982">
    <property type="component" value="Chromosome"/>
</dbReference>
<dbReference type="GO" id="GO:0070573">
    <property type="term" value="F:metallodipeptidase activity"/>
    <property type="evidence" value="ECO:0007669"/>
    <property type="project" value="InterPro"/>
</dbReference>
<keyword evidence="16" id="KW-0865">Zymogen</keyword>
<dbReference type="Gene3D" id="3.40.630.10">
    <property type="entry name" value="Zn peptidases"/>
    <property type="match status" value="1"/>
</dbReference>
<sequence>MAEIRERGKAAEDLAYLSDNIGPRLTGSENLERAEGWMAEKLKEYGAENVHFESYDYPSRWERGSDDYCRLLTQSKRQMTIHAMPWNPATKGTVEAEVVALTGRVDELLKDVDRYKGKIVLLGPINPTSDEKESAKLVHQLNKEVGRRAVAMITSMEHEDGKFTMYGSPYDSYFDEYFGGWPRVPFGFLIREDRSMLVRLLRKGEKIRMALRLGGAITKTNIKERNVVGEIRGSEMPDEVVLVGGHLDSWDLGTGTTDNGTGSIATLETLRVIKKLGLKPKRTIRFVLFSGEEQGSCGAHAYVAAHKDELSKFQAVLIHDLGAGKPTGFTVQGYKEWMPTLKAAMAPLESIGVTGIPVEKHWDSDQDPFVVAGVPGFFLDQDTTDYFASTHHSQTDMLNHVKPEEYLPSIQALAVAGWEFANMADRVPHVKPGKMVGDGKD</sequence>
<keyword evidence="14" id="KW-0333">Golgi apparatus</keyword>
<comment type="subcellular location">
    <subcellularLocation>
        <location evidence="1">Endoplasmic reticulum</location>
    </subcellularLocation>
    <subcellularLocation>
        <location evidence="3">Golgi apparatus</location>
    </subcellularLocation>
    <subcellularLocation>
        <location evidence="2">Lysosome</location>
    </subcellularLocation>
    <subcellularLocation>
        <location evidence="4">Secreted</location>
    </subcellularLocation>
</comment>
<name>A0A068NXZ1_FIMGI</name>
<evidence type="ECO:0000256" key="7">
    <source>
        <dbReference type="ARBA" id="ARBA00022645"/>
    </source>
</evidence>
<feature type="domain" description="Peptidase M28" evidence="21">
    <location>
        <begin position="226"/>
        <end position="405"/>
    </location>
</feature>
<keyword evidence="8" id="KW-0645">Protease</keyword>
<dbReference type="InterPro" id="IPR007484">
    <property type="entry name" value="Peptidase_M28"/>
</dbReference>
<keyword evidence="17" id="KW-0325">Glycoprotein</keyword>
<dbReference type="GO" id="GO:0005576">
    <property type="term" value="C:extracellular region"/>
    <property type="evidence" value="ECO:0007669"/>
    <property type="project" value="UniProtKB-SubCell"/>
</dbReference>
<evidence type="ECO:0000259" key="21">
    <source>
        <dbReference type="Pfam" id="PF04389"/>
    </source>
</evidence>
<keyword evidence="23" id="KW-1185">Reference proteome</keyword>
<accession>A0A068NXZ1</accession>
<comment type="subunit">
    <text evidence="19">Homodimer. The monomeric form is inactive while the homodimer is active.</text>
</comment>
<evidence type="ECO:0000256" key="2">
    <source>
        <dbReference type="ARBA" id="ARBA00004371"/>
    </source>
</evidence>